<evidence type="ECO:0000259" key="1">
    <source>
        <dbReference type="Pfam" id="PF07238"/>
    </source>
</evidence>
<dbReference type="RefSeq" id="WP_093392855.1">
    <property type="nucleotide sequence ID" value="NZ_LT629736.1"/>
</dbReference>
<dbReference type="STRING" id="487184.SAMN05216421_1569"/>
<evidence type="ECO:0000313" key="2">
    <source>
        <dbReference type="EMBL" id="SDS46103.1"/>
    </source>
</evidence>
<reference evidence="3" key="1">
    <citation type="submission" date="2016-10" db="EMBL/GenBank/DDBJ databases">
        <authorList>
            <person name="Varghese N."/>
            <person name="Submissions S."/>
        </authorList>
    </citation>
    <scope>NUCLEOTIDE SEQUENCE [LARGE SCALE GENOMIC DNA]</scope>
    <source>
        <strain evidence="3">NRRL B-51270</strain>
    </source>
</reference>
<dbReference type="Gene3D" id="2.40.10.220">
    <property type="entry name" value="predicted glycosyltransferase like domains"/>
    <property type="match status" value="1"/>
</dbReference>
<name>A0A1H1SE05_9GAMM</name>
<sequence>MSFHDQQYSEKRDYMRMQVQATAVMKLPELGETLAVQCHDLSSQGMQATSELAVAPGTAVEVSIPSPNPHLPGLEAKGSVVRCSEDEAGRHILGVQFDSLG</sequence>
<dbReference type="AlphaFoldDB" id="A0A1H1SE05"/>
<dbReference type="InterPro" id="IPR009875">
    <property type="entry name" value="PilZ_domain"/>
</dbReference>
<dbReference type="EMBL" id="LT629736">
    <property type="protein sequence ID" value="SDS46103.1"/>
    <property type="molecule type" value="Genomic_DNA"/>
</dbReference>
<keyword evidence="3" id="KW-1185">Reference proteome</keyword>
<dbReference type="Pfam" id="PF07238">
    <property type="entry name" value="PilZ"/>
    <property type="match status" value="1"/>
</dbReference>
<organism evidence="2 3">
    <name type="scientific">Halopseudomonas xinjiangensis</name>
    <dbReference type="NCBI Taxonomy" id="487184"/>
    <lineage>
        <taxon>Bacteria</taxon>
        <taxon>Pseudomonadati</taxon>
        <taxon>Pseudomonadota</taxon>
        <taxon>Gammaproteobacteria</taxon>
        <taxon>Pseudomonadales</taxon>
        <taxon>Pseudomonadaceae</taxon>
        <taxon>Halopseudomonas</taxon>
    </lineage>
</organism>
<feature type="domain" description="PilZ" evidence="1">
    <location>
        <begin position="10"/>
        <end position="100"/>
    </location>
</feature>
<dbReference type="OrthoDB" id="5290589at2"/>
<dbReference type="GO" id="GO:0035438">
    <property type="term" value="F:cyclic-di-GMP binding"/>
    <property type="evidence" value="ECO:0007669"/>
    <property type="project" value="InterPro"/>
</dbReference>
<proteinExistence type="predicted"/>
<protein>
    <submittedName>
        <fullName evidence="2">PilZ domain-containing protein</fullName>
    </submittedName>
</protein>
<accession>A0A1H1SE05</accession>
<evidence type="ECO:0000313" key="3">
    <source>
        <dbReference type="Proteomes" id="UP000243207"/>
    </source>
</evidence>
<dbReference type="SUPFAM" id="SSF141371">
    <property type="entry name" value="PilZ domain-like"/>
    <property type="match status" value="1"/>
</dbReference>
<gene>
    <name evidence="2" type="ORF">SAMN05216421_1569</name>
</gene>
<dbReference type="Proteomes" id="UP000243207">
    <property type="component" value="Chromosome I"/>
</dbReference>